<keyword evidence="2" id="KW-1185">Reference proteome</keyword>
<organism evidence="1 2">
    <name type="scientific">Serendipita vermifera MAFF 305830</name>
    <dbReference type="NCBI Taxonomy" id="933852"/>
    <lineage>
        <taxon>Eukaryota</taxon>
        <taxon>Fungi</taxon>
        <taxon>Dikarya</taxon>
        <taxon>Basidiomycota</taxon>
        <taxon>Agaricomycotina</taxon>
        <taxon>Agaricomycetes</taxon>
        <taxon>Sebacinales</taxon>
        <taxon>Serendipitaceae</taxon>
        <taxon>Serendipita</taxon>
    </lineage>
</organism>
<dbReference type="EMBL" id="KN824358">
    <property type="protein sequence ID" value="KIM22337.1"/>
    <property type="molecule type" value="Genomic_DNA"/>
</dbReference>
<name>A0A0C2WYD7_SERVB</name>
<gene>
    <name evidence="1" type="ORF">M408DRAFT_291243</name>
</gene>
<dbReference type="HOGENOM" id="CLU_1797660_0_0_1"/>
<dbReference type="Proteomes" id="UP000054097">
    <property type="component" value="Unassembled WGS sequence"/>
</dbReference>
<sequence>MISNNCPDTVLSDSVWEIVQYIVESCHLESFPGLFDLLRLYHSNENWKHALGTSNGCRALTIAALRSLGAAPPFIEDPARAEDTEGTVQDFVLLFGGGECSCGLQLDDLPLTYVDGKAVWVCSNICKDDNALLSHAVVTHSKVR</sequence>
<dbReference type="AlphaFoldDB" id="A0A0C2WYD7"/>
<reference evidence="2" key="2">
    <citation type="submission" date="2015-01" db="EMBL/GenBank/DDBJ databases">
        <title>Evolutionary Origins and Diversification of the Mycorrhizal Mutualists.</title>
        <authorList>
            <consortium name="DOE Joint Genome Institute"/>
            <consortium name="Mycorrhizal Genomics Consortium"/>
            <person name="Kohler A."/>
            <person name="Kuo A."/>
            <person name="Nagy L.G."/>
            <person name="Floudas D."/>
            <person name="Copeland A."/>
            <person name="Barry K.W."/>
            <person name="Cichocki N."/>
            <person name="Veneault-Fourrey C."/>
            <person name="LaButti K."/>
            <person name="Lindquist E.A."/>
            <person name="Lipzen A."/>
            <person name="Lundell T."/>
            <person name="Morin E."/>
            <person name="Murat C."/>
            <person name="Riley R."/>
            <person name="Ohm R."/>
            <person name="Sun H."/>
            <person name="Tunlid A."/>
            <person name="Henrissat B."/>
            <person name="Grigoriev I.V."/>
            <person name="Hibbett D.S."/>
            <person name="Martin F."/>
        </authorList>
    </citation>
    <scope>NUCLEOTIDE SEQUENCE [LARGE SCALE GENOMIC DNA]</scope>
    <source>
        <strain evidence="2">MAFF 305830</strain>
    </source>
</reference>
<evidence type="ECO:0000313" key="2">
    <source>
        <dbReference type="Proteomes" id="UP000054097"/>
    </source>
</evidence>
<proteinExistence type="predicted"/>
<protein>
    <submittedName>
        <fullName evidence="1">Uncharacterized protein</fullName>
    </submittedName>
</protein>
<evidence type="ECO:0000313" key="1">
    <source>
        <dbReference type="EMBL" id="KIM22337.1"/>
    </source>
</evidence>
<reference evidence="1 2" key="1">
    <citation type="submission" date="2014-04" db="EMBL/GenBank/DDBJ databases">
        <authorList>
            <consortium name="DOE Joint Genome Institute"/>
            <person name="Kuo A."/>
            <person name="Zuccaro A."/>
            <person name="Kohler A."/>
            <person name="Nagy L.G."/>
            <person name="Floudas D."/>
            <person name="Copeland A."/>
            <person name="Barry K.W."/>
            <person name="Cichocki N."/>
            <person name="Veneault-Fourrey C."/>
            <person name="LaButti K."/>
            <person name="Lindquist E.A."/>
            <person name="Lipzen A."/>
            <person name="Lundell T."/>
            <person name="Morin E."/>
            <person name="Murat C."/>
            <person name="Sun H."/>
            <person name="Tunlid A."/>
            <person name="Henrissat B."/>
            <person name="Grigoriev I.V."/>
            <person name="Hibbett D.S."/>
            <person name="Martin F."/>
            <person name="Nordberg H.P."/>
            <person name="Cantor M.N."/>
            <person name="Hua S.X."/>
        </authorList>
    </citation>
    <scope>NUCLEOTIDE SEQUENCE [LARGE SCALE GENOMIC DNA]</scope>
    <source>
        <strain evidence="1 2">MAFF 305830</strain>
    </source>
</reference>
<accession>A0A0C2WYD7</accession>